<gene>
    <name evidence="3" type="ORF">ENL07_07670</name>
</gene>
<dbReference type="InterPro" id="IPR046357">
    <property type="entry name" value="PPIase_dom_sf"/>
</dbReference>
<dbReference type="InterPro" id="IPR000297">
    <property type="entry name" value="PPIase_PpiC"/>
</dbReference>
<organism evidence="3">
    <name type="scientific">Chlorobaculum parvum</name>
    <dbReference type="NCBI Taxonomy" id="274539"/>
    <lineage>
        <taxon>Bacteria</taxon>
        <taxon>Pseudomonadati</taxon>
        <taxon>Chlorobiota</taxon>
        <taxon>Chlorobiia</taxon>
        <taxon>Chlorobiales</taxon>
        <taxon>Chlorobiaceae</taxon>
        <taxon>Chlorobaculum</taxon>
    </lineage>
</organism>
<evidence type="ECO:0000313" key="3">
    <source>
        <dbReference type="EMBL" id="HHE32491.1"/>
    </source>
</evidence>
<sequence length="439" mass="49627">MKKTVFALLAVLMLAVADFSLVIASSVPDKIVAIVGREIILNSQINEQKLMYHLQYRDSKNDPELRQKILKNMIDQKILLTKARIDSISVDEQRIDQMATARYNSLRLQFPSVHAMEERFSLPVNRLKQDIRDDIRNQQMVDALRRKHFHDVTVTYDEVMAFYGTHRGRLPKVSEMVSVSQLIRYPEIADSEKQRAMSKIQAISQQLQNGVDFATLARETSDDPGSRELGGDLGFVHKGELVPSFENAAYALKPGQISGIVESRFGYHLIQLIGKEEQSIHVRHILAGFDRSKTDLPATVCLLETIRTDVLSGKATFAEMAEKYSEYPAAKGTGGKVISSATGEPFLAFESLRPDLQKIIGGLKHAGDISQPEKIEPERGPFFYALFRLDARQPAHRLSPERDFARLEELAANHKRQKQFEAWVESLKKEVVVRILSDV</sequence>
<feature type="domain" description="PpiC" evidence="2">
    <location>
        <begin position="277"/>
        <end position="337"/>
    </location>
</feature>
<keyword evidence="1" id="KW-0697">Rotamase</keyword>
<dbReference type="Gene3D" id="3.10.50.40">
    <property type="match status" value="2"/>
</dbReference>
<feature type="domain" description="PpiC" evidence="2">
    <location>
        <begin position="174"/>
        <end position="274"/>
    </location>
</feature>
<protein>
    <submittedName>
        <fullName evidence="3">Peptidylprolyl isomerase</fullName>
    </submittedName>
</protein>
<evidence type="ECO:0000256" key="1">
    <source>
        <dbReference type="PROSITE-ProRule" id="PRU00278"/>
    </source>
</evidence>
<dbReference type="Pfam" id="PF00639">
    <property type="entry name" value="Rotamase"/>
    <property type="match status" value="2"/>
</dbReference>
<dbReference type="GO" id="GO:0003755">
    <property type="term" value="F:peptidyl-prolyl cis-trans isomerase activity"/>
    <property type="evidence" value="ECO:0007669"/>
    <property type="project" value="UniProtKB-KW"/>
</dbReference>
<comment type="caution">
    <text evidence="3">The sequence shown here is derived from an EMBL/GenBank/DDBJ whole genome shotgun (WGS) entry which is preliminary data.</text>
</comment>
<reference evidence="3" key="1">
    <citation type="journal article" date="2020" name="mSystems">
        <title>Genome- and Community-Level Interaction Insights into Carbon Utilization and Element Cycling Functions of Hydrothermarchaeota in Hydrothermal Sediment.</title>
        <authorList>
            <person name="Zhou Z."/>
            <person name="Liu Y."/>
            <person name="Xu W."/>
            <person name="Pan J."/>
            <person name="Luo Z.H."/>
            <person name="Li M."/>
        </authorList>
    </citation>
    <scope>NUCLEOTIDE SEQUENCE [LARGE SCALE GENOMIC DNA]</scope>
    <source>
        <strain evidence="3">HyVt-633</strain>
    </source>
</reference>
<dbReference type="SUPFAM" id="SSF109998">
    <property type="entry name" value="Triger factor/SurA peptide-binding domain-like"/>
    <property type="match status" value="1"/>
</dbReference>
<dbReference type="SUPFAM" id="SSF54534">
    <property type="entry name" value="FKBP-like"/>
    <property type="match status" value="2"/>
</dbReference>
<dbReference type="InterPro" id="IPR023058">
    <property type="entry name" value="PPIase_PpiC_CS"/>
</dbReference>
<dbReference type="PROSITE" id="PS01096">
    <property type="entry name" value="PPIC_PPIASE_1"/>
    <property type="match status" value="1"/>
</dbReference>
<dbReference type="PROSITE" id="PS50198">
    <property type="entry name" value="PPIC_PPIASE_2"/>
    <property type="match status" value="2"/>
</dbReference>
<keyword evidence="1 3" id="KW-0413">Isomerase</keyword>
<name>A0A7C5DH40_9CHLB</name>
<dbReference type="Gene3D" id="1.10.4030.10">
    <property type="entry name" value="Porin chaperone SurA, peptide-binding domain"/>
    <property type="match status" value="1"/>
</dbReference>
<dbReference type="PANTHER" id="PTHR47245:SF2">
    <property type="entry name" value="PEPTIDYL-PROLYL CIS-TRANS ISOMERASE HP_0175-RELATED"/>
    <property type="match status" value="1"/>
</dbReference>
<dbReference type="InterPro" id="IPR050245">
    <property type="entry name" value="PrsA_foldase"/>
</dbReference>
<dbReference type="InterPro" id="IPR027304">
    <property type="entry name" value="Trigger_fact/SurA_dom_sf"/>
</dbReference>
<evidence type="ECO:0000259" key="2">
    <source>
        <dbReference type="PROSITE" id="PS50198"/>
    </source>
</evidence>
<dbReference type="EMBL" id="DRSQ01000154">
    <property type="protein sequence ID" value="HHE32491.1"/>
    <property type="molecule type" value="Genomic_DNA"/>
</dbReference>
<dbReference type="AlphaFoldDB" id="A0A7C5DH40"/>
<accession>A0A7C5DH40</accession>
<dbReference type="PANTHER" id="PTHR47245">
    <property type="entry name" value="PEPTIDYLPROLYL ISOMERASE"/>
    <property type="match status" value="1"/>
</dbReference>
<dbReference type="Proteomes" id="UP000886058">
    <property type="component" value="Unassembled WGS sequence"/>
</dbReference>
<proteinExistence type="predicted"/>